<evidence type="ECO:0000313" key="2">
    <source>
        <dbReference type="Proteomes" id="UP000727490"/>
    </source>
</evidence>
<accession>A0A951IX84</accession>
<sequence>MKRKESTIGSWQTKVGISLLVLLLSSCDLFKFRSGEEEDEDNPVIAEVEGTKLRLSEIEILSSRGLSSTDSTALVNRYVQSWVRKQLMIREAAQSMAFDENEINRKLLDYKYSLMVYDFEKSYLEKNLDENIPASEIEAYYSDHSENFALKEIIVRCNFLKMEKGSNQNQPLERLLKQGEGTQSEAIKEIALKHASNYFLEDSTWIRFEDIILNTPLSDHPNKVGLLRSNSQISVEDDRYKYHFRILEYKLQDQIPPVEFVREEISKILLNKRRVAMIDQLQKEIYNRALERNEFKIYE</sequence>
<keyword evidence="2" id="KW-1185">Reference proteome</keyword>
<protein>
    <submittedName>
        <fullName evidence="1">Peptidyl-prolyl cis-trans isomerase</fullName>
    </submittedName>
</protein>
<comment type="caution">
    <text evidence="1">The sequence shown here is derived from an EMBL/GenBank/DDBJ whole genome shotgun (WGS) entry which is preliminary data.</text>
</comment>
<evidence type="ECO:0000313" key="1">
    <source>
        <dbReference type="EMBL" id="MBW3467732.1"/>
    </source>
</evidence>
<name>A0A951IX84_9BACT</name>
<dbReference type="EMBL" id="RPHB01000003">
    <property type="protein sequence ID" value="MBW3467732.1"/>
    <property type="molecule type" value="Genomic_DNA"/>
</dbReference>
<organism evidence="1 2">
    <name type="scientific">Arthrospiribacter ruber</name>
    <dbReference type="NCBI Taxonomy" id="2487934"/>
    <lineage>
        <taxon>Bacteria</taxon>
        <taxon>Pseudomonadati</taxon>
        <taxon>Bacteroidota</taxon>
        <taxon>Cytophagia</taxon>
        <taxon>Cytophagales</taxon>
        <taxon>Cyclobacteriaceae</taxon>
        <taxon>Arthrospiribacter</taxon>
    </lineage>
</organism>
<dbReference type="AlphaFoldDB" id="A0A951IX84"/>
<dbReference type="GO" id="GO:0016853">
    <property type="term" value="F:isomerase activity"/>
    <property type="evidence" value="ECO:0007669"/>
    <property type="project" value="UniProtKB-KW"/>
</dbReference>
<dbReference type="PROSITE" id="PS51257">
    <property type="entry name" value="PROKAR_LIPOPROTEIN"/>
    <property type="match status" value="1"/>
</dbReference>
<reference evidence="1 2" key="1">
    <citation type="journal article" date="2020" name="Syst. Appl. Microbiol.">
        <title>Arthrospiribacter ruber gen. nov., sp. nov., a novel bacterium isolated from Arthrospira cultures.</title>
        <authorList>
            <person name="Waleron M."/>
            <person name="Misztak A."/>
            <person name="Waleron M.M."/>
            <person name="Furmaniak M."/>
            <person name="Mrozik A."/>
            <person name="Waleron K."/>
        </authorList>
    </citation>
    <scope>NUCLEOTIDE SEQUENCE [LARGE SCALE GENOMIC DNA]</scope>
    <source>
        <strain evidence="1 2">DPMB0001</strain>
    </source>
</reference>
<proteinExistence type="predicted"/>
<dbReference type="RefSeq" id="WP_219288051.1">
    <property type="nucleotide sequence ID" value="NZ_RPHB01000003.1"/>
</dbReference>
<keyword evidence="1" id="KW-0413">Isomerase</keyword>
<gene>
    <name evidence="1" type="ORF">EGN73_07865</name>
</gene>
<dbReference type="Proteomes" id="UP000727490">
    <property type="component" value="Unassembled WGS sequence"/>
</dbReference>